<name>A0ABM7XSG6_9ENTE</name>
<keyword evidence="1" id="KW-1133">Transmembrane helix</keyword>
<evidence type="ECO:0000313" key="3">
    <source>
        <dbReference type="Proteomes" id="UP000831692"/>
    </source>
</evidence>
<feature type="transmembrane region" description="Helical" evidence="1">
    <location>
        <begin position="12"/>
        <end position="30"/>
    </location>
</feature>
<sequence length="87" mass="10180">MYSNYQKLPHYLKKWYVLSYILPLILLLFINGWTEWLTFPIAVGILFILYGISCFFATKASYGKKKWFVLDGITFGIALIGLFIIFN</sequence>
<keyword evidence="1" id="KW-0812">Transmembrane</keyword>
<evidence type="ECO:0000256" key="1">
    <source>
        <dbReference type="SAM" id="Phobius"/>
    </source>
</evidence>
<proteinExistence type="predicted"/>
<keyword evidence="3" id="KW-1185">Reference proteome</keyword>
<protein>
    <submittedName>
        <fullName evidence="2">Uncharacterized protein</fullName>
    </submittedName>
</protein>
<dbReference type="EMBL" id="AP025635">
    <property type="protein sequence ID" value="BDG68048.1"/>
    <property type="molecule type" value="Genomic_DNA"/>
</dbReference>
<accession>A0ABM7XSG6</accession>
<reference evidence="2 3" key="1">
    <citation type="submission" date="2022-03" db="EMBL/GenBank/DDBJ databases">
        <title>Complete genome sequence of Enterococcus innesii DB-1.</title>
        <authorList>
            <person name="Fukuda D."/>
            <person name="Nolasco-Hipolito C."/>
        </authorList>
    </citation>
    <scope>NUCLEOTIDE SEQUENCE [LARGE SCALE GENOMIC DNA]</scope>
    <source>
        <strain evidence="2 3">DB-1</strain>
    </source>
</reference>
<feature type="transmembrane region" description="Helical" evidence="1">
    <location>
        <begin position="36"/>
        <end position="56"/>
    </location>
</feature>
<evidence type="ECO:0000313" key="2">
    <source>
        <dbReference type="EMBL" id="BDG68048.1"/>
    </source>
</evidence>
<feature type="transmembrane region" description="Helical" evidence="1">
    <location>
        <begin position="68"/>
        <end position="86"/>
    </location>
</feature>
<gene>
    <name evidence="2" type="ORF">ENLAB_16120</name>
</gene>
<keyword evidence="1" id="KW-0472">Membrane</keyword>
<dbReference type="Proteomes" id="UP000831692">
    <property type="component" value="Chromosome"/>
</dbReference>
<organism evidence="2 3">
    <name type="scientific">Enterococcus innesii</name>
    <dbReference type="NCBI Taxonomy" id="2839759"/>
    <lineage>
        <taxon>Bacteria</taxon>
        <taxon>Bacillati</taxon>
        <taxon>Bacillota</taxon>
        <taxon>Bacilli</taxon>
        <taxon>Lactobacillales</taxon>
        <taxon>Enterococcaceae</taxon>
        <taxon>Enterococcus</taxon>
    </lineage>
</organism>